<dbReference type="InterPro" id="IPR052711">
    <property type="entry name" value="Zinc_ADH-like"/>
</dbReference>
<dbReference type="InterPro" id="IPR013149">
    <property type="entry name" value="ADH-like_C"/>
</dbReference>
<dbReference type="EMBL" id="MLJW01000043">
    <property type="protein sequence ID" value="OIR06436.1"/>
    <property type="molecule type" value="Genomic_DNA"/>
</dbReference>
<gene>
    <name evidence="2" type="primary">adhT_1</name>
    <name evidence="2" type="ORF">GALL_113510</name>
</gene>
<dbReference type="Gene3D" id="3.40.50.720">
    <property type="entry name" value="NAD(P)-binding Rossmann-like Domain"/>
    <property type="match status" value="1"/>
</dbReference>
<dbReference type="InterPro" id="IPR011032">
    <property type="entry name" value="GroES-like_sf"/>
</dbReference>
<dbReference type="PANTHER" id="PTHR45033:SF3">
    <property type="entry name" value="DEHYDROGENASE, PUTATIVE (AFU_ORTHOLOGUE AFUA_2G13270)-RELATED"/>
    <property type="match status" value="1"/>
</dbReference>
<dbReference type="InterPro" id="IPR020843">
    <property type="entry name" value="ER"/>
</dbReference>
<dbReference type="PANTHER" id="PTHR45033">
    <property type="match status" value="1"/>
</dbReference>
<dbReference type="InterPro" id="IPR036291">
    <property type="entry name" value="NAD(P)-bd_dom_sf"/>
</dbReference>
<feature type="domain" description="Enoyl reductase (ER)" evidence="1">
    <location>
        <begin position="5"/>
        <end position="329"/>
    </location>
</feature>
<dbReference type="GO" id="GO:0004022">
    <property type="term" value="F:alcohol dehydrogenase (NAD+) activity"/>
    <property type="evidence" value="ECO:0007669"/>
    <property type="project" value="UniProtKB-EC"/>
</dbReference>
<dbReference type="SMART" id="SM00829">
    <property type="entry name" value="PKS_ER"/>
    <property type="match status" value="1"/>
</dbReference>
<dbReference type="Gene3D" id="3.90.180.10">
    <property type="entry name" value="Medium-chain alcohol dehydrogenases, catalytic domain"/>
    <property type="match status" value="1"/>
</dbReference>
<keyword evidence="2" id="KW-0560">Oxidoreductase</keyword>
<organism evidence="2">
    <name type="scientific">mine drainage metagenome</name>
    <dbReference type="NCBI Taxonomy" id="410659"/>
    <lineage>
        <taxon>unclassified sequences</taxon>
        <taxon>metagenomes</taxon>
        <taxon>ecological metagenomes</taxon>
    </lineage>
</organism>
<dbReference type="EC" id="1.1.1.1" evidence="2"/>
<dbReference type="Pfam" id="PF00107">
    <property type="entry name" value="ADH_zinc_N"/>
    <property type="match status" value="1"/>
</dbReference>
<dbReference type="SUPFAM" id="SSF51735">
    <property type="entry name" value="NAD(P)-binding Rossmann-fold domains"/>
    <property type="match status" value="1"/>
</dbReference>
<proteinExistence type="predicted"/>
<dbReference type="SUPFAM" id="SSF50129">
    <property type="entry name" value="GroES-like"/>
    <property type="match status" value="1"/>
</dbReference>
<dbReference type="Pfam" id="PF08240">
    <property type="entry name" value="ADH_N"/>
    <property type="match status" value="1"/>
</dbReference>
<evidence type="ECO:0000313" key="2">
    <source>
        <dbReference type="EMBL" id="OIR06436.1"/>
    </source>
</evidence>
<accession>A0A1J5SXW0</accession>
<reference evidence="2" key="1">
    <citation type="submission" date="2016-10" db="EMBL/GenBank/DDBJ databases">
        <title>Sequence of Gallionella enrichment culture.</title>
        <authorList>
            <person name="Poehlein A."/>
            <person name="Muehling M."/>
            <person name="Daniel R."/>
        </authorList>
    </citation>
    <scope>NUCLEOTIDE SEQUENCE</scope>
</reference>
<protein>
    <submittedName>
        <fullName evidence="2">Alcohol dehydrogenase</fullName>
        <ecNumber evidence="2">1.1.1.1</ecNumber>
    </submittedName>
</protein>
<evidence type="ECO:0000259" key="1">
    <source>
        <dbReference type="SMART" id="SM00829"/>
    </source>
</evidence>
<dbReference type="AlphaFoldDB" id="A0A1J5SXW0"/>
<name>A0A1J5SXW0_9ZZZZ</name>
<dbReference type="InterPro" id="IPR013154">
    <property type="entry name" value="ADH-like_N"/>
</dbReference>
<comment type="caution">
    <text evidence="2">The sequence shown here is derived from an EMBL/GenBank/DDBJ whole genome shotgun (WGS) entry which is preliminary data.</text>
</comment>
<sequence>MRAVRILSAGQLEVAEVPGPKPVYGEAIVTLRAAALNHRDVWIKRGQYAGVQFPLIPGSDGAGIVTAIGDGVDSSWLGREVVINPSLDWGPSLVAQSERFSILGLPRSGTLAEQVSIPAQQLALKPAKLSFAEAAALPLSGLTAWRAVFTRARLAAGERILITGIGGGVALYALAFASAAGADAWVTSSSVSKIARATKFGASGGFNYTLNGWVAEASKAVPSLFDVIVDGAGGAGFAALLDLCAPGARIVNYGATRGNPPELPLRKLFWRQASLLGTTMGSTSEFGEMLRFVAEHRIKPVISEEFSLEQAEKAFGLMERGDQYGKIVVRIS</sequence>